<reference evidence="4" key="1">
    <citation type="submission" date="2023-06" db="EMBL/GenBank/DDBJ databases">
        <title>Draft Genome Sequences of Representative Paenibacillus Polymyxa, Bacillus cereus, Fictibacillus sp., and Brevibacillus agri Strains Isolated from Amazonian Dark Earth.</title>
        <authorList>
            <person name="Pellegrinetti T.A."/>
            <person name="Cunha I.C.M."/>
            <person name="Chaves M.G."/>
            <person name="Freitas A.S."/>
            <person name="Silva A.V.R."/>
            <person name="Tsai S.M."/>
            <person name="Mendes L.W."/>
        </authorList>
    </citation>
    <scope>NUCLEOTIDE SEQUENCE</scope>
    <source>
        <strain evidence="4">CENA-BCM004</strain>
    </source>
</reference>
<keyword evidence="5" id="KW-1185">Reference proteome</keyword>
<dbReference type="InterPro" id="IPR036779">
    <property type="entry name" value="LysM_dom_sf"/>
</dbReference>
<feature type="signal peptide" evidence="1">
    <location>
        <begin position="1"/>
        <end position="24"/>
    </location>
</feature>
<feature type="domain" description="LysM" evidence="3">
    <location>
        <begin position="25"/>
        <end position="68"/>
    </location>
</feature>
<sequence length="370" mass="41347">MKKIGSLLAICLVSQLTVSHLASAASYTVQPGDTVKKISNKYHTSQDRIVNLNKLFSTGLADGQRLEIPNPNKHSVKAGDTISKLSSKYGVSTSKMKRANPQIKDYHPGQKLNVGQNLNVPMKQTTGYYMGNTSKKQIALTFDDGPDNRYTPQILKILKEKGVKATFFVIGEQAKQHPEVLKQIHREGHVIGNHTWDHQNVPQLTDQELENDVQATSEEIEKVTGAKTHLFRPPMGEINDHQVSMLNKQGYRSIIWTADTKDWEGRPSEQIVSAVNKDAAPGVIALQHSYHASGKFETVKALPEIIDQLRAKGYKFVTVPTLIDDIDENEATLYTPGNGEDETGWRATVQKIRDIINDFKETINRLVKKE</sequence>
<dbReference type="Pfam" id="PF01522">
    <property type="entry name" value="Polysacc_deac_1"/>
    <property type="match status" value="1"/>
</dbReference>
<evidence type="ECO:0000313" key="4">
    <source>
        <dbReference type="EMBL" id="MDN4072863.1"/>
    </source>
</evidence>
<dbReference type="SUPFAM" id="SSF88713">
    <property type="entry name" value="Glycoside hydrolase/deacetylase"/>
    <property type="match status" value="1"/>
</dbReference>
<dbReference type="SMART" id="SM00257">
    <property type="entry name" value="LysM"/>
    <property type="match status" value="2"/>
</dbReference>
<organism evidence="4 5">
    <name type="scientific">Fictibacillus terranigra</name>
    <dbReference type="NCBI Taxonomy" id="3058424"/>
    <lineage>
        <taxon>Bacteria</taxon>
        <taxon>Bacillati</taxon>
        <taxon>Bacillota</taxon>
        <taxon>Bacilli</taxon>
        <taxon>Bacillales</taxon>
        <taxon>Fictibacillaceae</taxon>
        <taxon>Fictibacillus</taxon>
    </lineage>
</organism>
<name>A0ABT8E4L9_9BACL</name>
<dbReference type="InterPro" id="IPR018392">
    <property type="entry name" value="LysM"/>
</dbReference>
<feature type="domain" description="NodB homology" evidence="2">
    <location>
        <begin position="136"/>
        <end position="317"/>
    </location>
</feature>
<proteinExistence type="predicted"/>
<dbReference type="Gene3D" id="3.20.20.370">
    <property type="entry name" value="Glycoside hydrolase/deacetylase"/>
    <property type="match status" value="1"/>
</dbReference>
<dbReference type="CDD" id="cd00118">
    <property type="entry name" value="LysM"/>
    <property type="match status" value="2"/>
</dbReference>
<dbReference type="CDD" id="cd10917">
    <property type="entry name" value="CE4_NodB_like_6s_7s"/>
    <property type="match status" value="1"/>
</dbReference>
<dbReference type="SUPFAM" id="SSF54106">
    <property type="entry name" value="LysM domain"/>
    <property type="match status" value="2"/>
</dbReference>
<gene>
    <name evidence="4" type="ORF">QYF49_07450</name>
</gene>
<keyword evidence="1" id="KW-0732">Signal</keyword>
<dbReference type="InterPro" id="IPR011330">
    <property type="entry name" value="Glyco_hydro/deAcase_b/a-brl"/>
</dbReference>
<evidence type="ECO:0000259" key="3">
    <source>
        <dbReference type="PROSITE" id="PS51782"/>
    </source>
</evidence>
<accession>A0ABT8E4L9</accession>
<evidence type="ECO:0000313" key="5">
    <source>
        <dbReference type="Proteomes" id="UP001168694"/>
    </source>
</evidence>
<dbReference type="Pfam" id="PF01476">
    <property type="entry name" value="LysM"/>
    <property type="match status" value="2"/>
</dbReference>
<dbReference type="PANTHER" id="PTHR10587">
    <property type="entry name" value="GLYCOSYL TRANSFERASE-RELATED"/>
    <property type="match status" value="1"/>
</dbReference>
<dbReference type="PROSITE" id="PS51782">
    <property type="entry name" value="LYSM"/>
    <property type="match status" value="2"/>
</dbReference>
<dbReference type="InterPro" id="IPR002509">
    <property type="entry name" value="NODB_dom"/>
</dbReference>
<evidence type="ECO:0000259" key="2">
    <source>
        <dbReference type="PROSITE" id="PS51677"/>
    </source>
</evidence>
<dbReference type="EMBL" id="JAUHLN010000001">
    <property type="protein sequence ID" value="MDN4072863.1"/>
    <property type="molecule type" value="Genomic_DNA"/>
</dbReference>
<dbReference type="Proteomes" id="UP001168694">
    <property type="component" value="Unassembled WGS sequence"/>
</dbReference>
<feature type="domain" description="LysM" evidence="3">
    <location>
        <begin position="72"/>
        <end position="120"/>
    </location>
</feature>
<evidence type="ECO:0000256" key="1">
    <source>
        <dbReference type="SAM" id="SignalP"/>
    </source>
</evidence>
<feature type="chain" id="PRO_5045055003" evidence="1">
    <location>
        <begin position="25"/>
        <end position="370"/>
    </location>
</feature>
<protein>
    <submittedName>
        <fullName evidence="4">Polysaccharide deacetylase family protein</fullName>
    </submittedName>
</protein>
<comment type="caution">
    <text evidence="4">The sequence shown here is derived from an EMBL/GenBank/DDBJ whole genome shotgun (WGS) entry which is preliminary data.</text>
</comment>
<dbReference type="Gene3D" id="3.10.350.10">
    <property type="entry name" value="LysM domain"/>
    <property type="match status" value="2"/>
</dbReference>
<dbReference type="InterPro" id="IPR050248">
    <property type="entry name" value="Polysacc_deacetylase_ArnD"/>
</dbReference>
<dbReference type="PROSITE" id="PS51677">
    <property type="entry name" value="NODB"/>
    <property type="match status" value="1"/>
</dbReference>
<dbReference type="RefSeq" id="WP_290398944.1">
    <property type="nucleotide sequence ID" value="NZ_JAUHLN010000001.1"/>
</dbReference>